<sequence>MMCVVGFAQPGAGCDHVNCKSASETIHHDILTSIASQVSGLDGFPAYLKKVNGCIHETQLFPLKQIQMEYSAGNATAARSLQLFVYLYTSMATFWTYDYICSLHEEWTFLLRSHWTKVKALYIIARYVPFVITTMNLYRASATVHAIPGCHRSSGSFSFFIPFTLLFVFQLGMQPEIGSVHCIHAPTNAIPSTGVPLTRACHTELVVGQGPYVRHPSEAQHILLCMWSV</sequence>
<evidence type="ECO:0000313" key="3">
    <source>
        <dbReference type="Proteomes" id="UP000807769"/>
    </source>
</evidence>
<dbReference type="EMBL" id="JABBWG010000035">
    <property type="protein sequence ID" value="KAG1809139.1"/>
    <property type="molecule type" value="Genomic_DNA"/>
</dbReference>
<dbReference type="OrthoDB" id="2681239at2759"/>
<comment type="caution">
    <text evidence="2">The sequence shown here is derived from an EMBL/GenBank/DDBJ whole genome shotgun (WGS) entry which is preliminary data.</text>
</comment>
<dbReference type="InterPro" id="IPR045340">
    <property type="entry name" value="DUF6533"/>
</dbReference>
<dbReference type="GeneID" id="64637682"/>
<keyword evidence="3" id="KW-1185">Reference proteome</keyword>
<dbReference type="AlphaFoldDB" id="A0A9P7E1T0"/>
<gene>
    <name evidence="2" type="ORF">BJ212DRAFT_618852</name>
</gene>
<evidence type="ECO:0000259" key="1">
    <source>
        <dbReference type="Pfam" id="PF20151"/>
    </source>
</evidence>
<accession>A0A9P7E1T0</accession>
<feature type="domain" description="DUF6533" evidence="1">
    <location>
        <begin position="86"/>
        <end position="131"/>
    </location>
</feature>
<organism evidence="2 3">
    <name type="scientific">Suillus subaureus</name>
    <dbReference type="NCBI Taxonomy" id="48587"/>
    <lineage>
        <taxon>Eukaryota</taxon>
        <taxon>Fungi</taxon>
        <taxon>Dikarya</taxon>
        <taxon>Basidiomycota</taxon>
        <taxon>Agaricomycotina</taxon>
        <taxon>Agaricomycetes</taxon>
        <taxon>Agaricomycetidae</taxon>
        <taxon>Boletales</taxon>
        <taxon>Suillineae</taxon>
        <taxon>Suillaceae</taxon>
        <taxon>Suillus</taxon>
    </lineage>
</organism>
<dbReference type="RefSeq" id="XP_041189048.1">
    <property type="nucleotide sequence ID" value="XM_041343666.1"/>
</dbReference>
<evidence type="ECO:0000313" key="2">
    <source>
        <dbReference type="EMBL" id="KAG1809139.1"/>
    </source>
</evidence>
<name>A0A9P7E1T0_9AGAM</name>
<dbReference type="Pfam" id="PF20151">
    <property type="entry name" value="DUF6533"/>
    <property type="match status" value="1"/>
</dbReference>
<reference evidence="2" key="1">
    <citation type="journal article" date="2020" name="New Phytol.">
        <title>Comparative genomics reveals dynamic genome evolution in host specialist ectomycorrhizal fungi.</title>
        <authorList>
            <person name="Lofgren L.A."/>
            <person name="Nguyen N.H."/>
            <person name="Vilgalys R."/>
            <person name="Ruytinx J."/>
            <person name="Liao H.L."/>
            <person name="Branco S."/>
            <person name="Kuo A."/>
            <person name="LaButti K."/>
            <person name="Lipzen A."/>
            <person name="Andreopoulos W."/>
            <person name="Pangilinan J."/>
            <person name="Riley R."/>
            <person name="Hundley H."/>
            <person name="Na H."/>
            <person name="Barry K."/>
            <person name="Grigoriev I.V."/>
            <person name="Stajich J.E."/>
            <person name="Kennedy P.G."/>
        </authorList>
    </citation>
    <scope>NUCLEOTIDE SEQUENCE</scope>
    <source>
        <strain evidence="2">MN1</strain>
    </source>
</reference>
<dbReference type="Proteomes" id="UP000807769">
    <property type="component" value="Unassembled WGS sequence"/>
</dbReference>
<proteinExistence type="predicted"/>
<protein>
    <recommendedName>
        <fullName evidence="1">DUF6533 domain-containing protein</fullName>
    </recommendedName>
</protein>